<accession>A0A815R6X3</accession>
<name>A0A815R6X3_9BILA</name>
<dbReference type="Proteomes" id="UP000663829">
    <property type="component" value="Unassembled WGS sequence"/>
</dbReference>
<evidence type="ECO:0000313" key="3">
    <source>
        <dbReference type="Proteomes" id="UP000663829"/>
    </source>
</evidence>
<organism evidence="1 3">
    <name type="scientific">Didymodactylos carnosus</name>
    <dbReference type="NCBI Taxonomy" id="1234261"/>
    <lineage>
        <taxon>Eukaryota</taxon>
        <taxon>Metazoa</taxon>
        <taxon>Spiralia</taxon>
        <taxon>Gnathifera</taxon>
        <taxon>Rotifera</taxon>
        <taxon>Eurotatoria</taxon>
        <taxon>Bdelloidea</taxon>
        <taxon>Philodinida</taxon>
        <taxon>Philodinidae</taxon>
        <taxon>Didymodactylos</taxon>
    </lineage>
</organism>
<evidence type="ECO:0000313" key="1">
    <source>
        <dbReference type="EMBL" id="CAF1472597.1"/>
    </source>
</evidence>
<dbReference type="EMBL" id="CAJNOQ010020630">
    <property type="protein sequence ID" value="CAF1472597.1"/>
    <property type="molecule type" value="Genomic_DNA"/>
</dbReference>
<sequence length="138" mass="16339">MQDGNKIQGEFIEIERCLAEFIFGLIENISFFKYRSKEANYELLTLFIDEILLRMYQKNSNLHNIKQLIASLLDNKENQQTVDDPFELLKNLKIIESSINNQQEQNVELNIQELIQKTNNLKSSFDNVCILFIFFVFH</sequence>
<comment type="caution">
    <text evidence="1">The sequence shown here is derived from an EMBL/GenBank/DDBJ whole genome shotgun (WGS) entry which is preliminary data.</text>
</comment>
<protein>
    <submittedName>
        <fullName evidence="1">Uncharacterized protein</fullName>
    </submittedName>
</protein>
<reference evidence="1" key="1">
    <citation type="submission" date="2021-02" db="EMBL/GenBank/DDBJ databases">
        <authorList>
            <person name="Nowell W R."/>
        </authorList>
    </citation>
    <scope>NUCLEOTIDE SEQUENCE</scope>
</reference>
<proteinExistence type="predicted"/>
<dbReference type="Proteomes" id="UP000681722">
    <property type="component" value="Unassembled WGS sequence"/>
</dbReference>
<evidence type="ECO:0000313" key="2">
    <source>
        <dbReference type="EMBL" id="CAF4339805.1"/>
    </source>
</evidence>
<dbReference type="EMBL" id="CAJOBC010086099">
    <property type="protein sequence ID" value="CAF4339805.1"/>
    <property type="molecule type" value="Genomic_DNA"/>
</dbReference>
<dbReference type="AlphaFoldDB" id="A0A815R6X3"/>
<gene>
    <name evidence="1" type="ORF">GPM918_LOCUS35518</name>
    <name evidence="2" type="ORF">SRO942_LOCUS36237</name>
</gene>
<keyword evidence="3" id="KW-1185">Reference proteome</keyword>